<comment type="subcellular location">
    <subcellularLocation>
        <location evidence="1">Cell membrane</location>
        <topology evidence="1">Multi-pass membrane protein</topology>
    </subcellularLocation>
</comment>
<dbReference type="GO" id="GO:0005886">
    <property type="term" value="C:plasma membrane"/>
    <property type="evidence" value="ECO:0007669"/>
    <property type="project" value="UniProtKB-SubCell"/>
</dbReference>
<dbReference type="EMBL" id="MN132972">
    <property type="protein sequence ID" value="QGW50645.1"/>
    <property type="molecule type" value="mRNA"/>
</dbReference>
<reference evidence="11" key="1">
    <citation type="submission" date="2019-07" db="EMBL/GenBank/DDBJ databases">
        <title>Identification and Expression Pattern of Chemosensory Genes from the Transcriptome of the Propsilocerus akamusi.</title>
        <authorList>
            <person name="Yan C."/>
            <person name="Pan L."/>
        </authorList>
    </citation>
    <scope>NUCLEOTIDE SEQUENCE</scope>
</reference>
<keyword evidence="4 9" id="KW-0812">Transmembrane</keyword>
<keyword evidence="3" id="KW-1003">Cell membrane</keyword>
<evidence type="ECO:0000256" key="2">
    <source>
        <dbReference type="ARBA" id="ARBA00008685"/>
    </source>
</evidence>
<dbReference type="InterPro" id="IPR001320">
    <property type="entry name" value="Iontro_rcpt_C"/>
</dbReference>
<evidence type="ECO:0000313" key="11">
    <source>
        <dbReference type="EMBL" id="QGW50645.1"/>
    </source>
</evidence>
<keyword evidence="5 9" id="KW-1133">Transmembrane helix</keyword>
<evidence type="ECO:0000256" key="3">
    <source>
        <dbReference type="ARBA" id="ARBA00022475"/>
    </source>
</evidence>
<keyword evidence="7 11" id="KW-0675">Receptor</keyword>
<dbReference type="InterPro" id="IPR052192">
    <property type="entry name" value="Insect_Ionotropic_Sensory_Rcpt"/>
</dbReference>
<dbReference type="SUPFAM" id="SSF53850">
    <property type="entry name" value="Periplasmic binding protein-like II"/>
    <property type="match status" value="1"/>
</dbReference>
<evidence type="ECO:0000256" key="9">
    <source>
        <dbReference type="SAM" id="Phobius"/>
    </source>
</evidence>
<evidence type="ECO:0000256" key="4">
    <source>
        <dbReference type="ARBA" id="ARBA00022692"/>
    </source>
</evidence>
<keyword evidence="8" id="KW-0325">Glycoprotein</keyword>
<evidence type="ECO:0000256" key="7">
    <source>
        <dbReference type="ARBA" id="ARBA00023170"/>
    </source>
</evidence>
<dbReference type="FunFam" id="1.10.287.70:FF:000173">
    <property type="entry name" value="glutamate receptor 2"/>
    <property type="match status" value="1"/>
</dbReference>
<dbReference type="PANTHER" id="PTHR42643">
    <property type="entry name" value="IONOTROPIC RECEPTOR 20A-RELATED"/>
    <property type="match status" value="1"/>
</dbReference>
<evidence type="ECO:0000256" key="1">
    <source>
        <dbReference type="ARBA" id="ARBA00004651"/>
    </source>
</evidence>
<dbReference type="PANTHER" id="PTHR42643:SF24">
    <property type="entry name" value="IONOTROPIC RECEPTOR 60A"/>
    <property type="match status" value="1"/>
</dbReference>
<evidence type="ECO:0000256" key="5">
    <source>
        <dbReference type="ARBA" id="ARBA00022989"/>
    </source>
</evidence>
<comment type="similarity">
    <text evidence="2">Belongs to the glutamate-gated ion channel (TC 1.A.10.1) family.</text>
</comment>
<name>A0A7D0PC96_9DIPT</name>
<sequence length="538" mass="61641">MNLTILMNSMATQWDYPLSYVIRENGTLVGRGTSFEFLDFLMQKYDFKYELVLPKFNILGSSNDTEGSIMQMISKNMLESKIIFDNASSELINSINYRHVLFSAALDEGEWKIIMTRPQESASGAGLLAPFHEIVWYLILVSLIVVGPVIYSLLVLYKRFTKDPDQQFYNLHKCVWFVYGALMKQGSTLSPTADSIRIIFATWWIYITILTSFYTANLTAFLTLSRFTLPINNPKDILSKKQAFISQRGFAIEYAIKNAEEELSYLKPLLDKSLATFTNQNNDTDILLNQVLKKNLVFIRDRPAIDHLVYEDYRGRKFQPTERLQCPFAMSKEISLKRKRGFAYPKTTKWNDLFDPQLQYLVESGIVKFKLNYGLPKAEICPQDLGSTERQLRLQDLFTTYLTMLAGFSTALVVFFTEMFFRYINSRKNRIVHKNTESQTRRIMVKPSRKPKKAFVNEAKMISPPPAYGDAIKTIFTTGSSVVGAAGSSPKPAQVESYKTLNGRTYAVVKDDHGTQLVPTRQPSAALFNYQYAYNSYN</sequence>
<accession>A0A7D0PC96</accession>
<feature type="transmembrane region" description="Helical" evidence="9">
    <location>
        <begin position="398"/>
        <end position="421"/>
    </location>
</feature>
<dbReference type="GO" id="GO:0050906">
    <property type="term" value="P:detection of stimulus involved in sensory perception"/>
    <property type="evidence" value="ECO:0007669"/>
    <property type="project" value="UniProtKB-ARBA"/>
</dbReference>
<protein>
    <submittedName>
        <fullName evidence="11">Ionotropic receptor 3</fullName>
    </submittedName>
</protein>
<evidence type="ECO:0000259" key="10">
    <source>
        <dbReference type="Pfam" id="PF00060"/>
    </source>
</evidence>
<dbReference type="GO" id="GO:0015276">
    <property type="term" value="F:ligand-gated monoatomic ion channel activity"/>
    <property type="evidence" value="ECO:0007669"/>
    <property type="project" value="InterPro"/>
</dbReference>
<dbReference type="Pfam" id="PF00060">
    <property type="entry name" value="Lig_chan"/>
    <property type="match status" value="1"/>
</dbReference>
<feature type="transmembrane region" description="Helical" evidence="9">
    <location>
        <begin position="203"/>
        <end position="224"/>
    </location>
</feature>
<evidence type="ECO:0000256" key="6">
    <source>
        <dbReference type="ARBA" id="ARBA00023136"/>
    </source>
</evidence>
<organism evidence="11">
    <name type="scientific">Propsilocerus akamusi</name>
    <dbReference type="NCBI Taxonomy" id="903466"/>
    <lineage>
        <taxon>Eukaryota</taxon>
        <taxon>Metazoa</taxon>
        <taxon>Ecdysozoa</taxon>
        <taxon>Arthropoda</taxon>
        <taxon>Hexapoda</taxon>
        <taxon>Insecta</taxon>
        <taxon>Pterygota</taxon>
        <taxon>Neoptera</taxon>
        <taxon>Endopterygota</taxon>
        <taxon>Diptera</taxon>
        <taxon>Nematocera</taxon>
        <taxon>Chironomoidea</taxon>
        <taxon>Chironomidae</taxon>
        <taxon>Propsilocerus</taxon>
    </lineage>
</organism>
<feature type="domain" description="Ionotropic glutamate receptor C-terminal" evidence="10">
    <location>
        <begin position="135"/>
        <end position="407"/>
    </location>
</feature>
<proteinExistence type="evidence at transcript level"/>
<dbReference type="AlphaFoldDB" id="A0A7D0PC96"/>
<feature type="transmembrane region" description="Helical" evidence="9">
    <location>
        <begin position="134"/>
        <end position="157"/>
    </location>
</feature>
<keyword evidence="6 9" id="KW-0472">Membrane</keyword>
<dbReference type="Gene3D" id="1.10.287.70">
    <property type="match status" value="1"/>
</dbReference>
<evidence type="ECO:0000256" key="8">
    <source>
        <dbReference type="ARBA" id="ARBA00023180"/>
    </source>
</evidence>